<name>A0A2C9CQ20_9RHOB</name>
<keyword evidence="3" id="KW-1185">Reference proteome</keyword>
<feature type="transmembrane region" description="Helical" evidence="1">
    <location>
        <begin position="41"/>
        <end position="64"/>
    </location>
</feature>
<accession>A0A2C9CQ20</accession>
<keyword evidence="1" id="KW-0472">Membrane</keyword>
<feature type="transmembrane region" description="Helical" evidence="1">
    <location>
        <begin position="12"/>
        <end position="35"/>
    </location>
</feature>
<organism evidence="2 3">
    <name type="scientific">Pontivivens marinum</name>
    <dbReference type="NCBI Taxonomy" id="1690039"/>
    <lineage>
        <taxon>Bacteria</taxon>
        <taxon>Pseudomonadati</taxon>
        <taxon>Pseudomonadota</taxon>
        <taxon>Alphaproteobacteria</taxon>
        <taxon>Rhodobacterales</taxon>
        <taxon>Paracoccaceae</taxon>
        <taxon>Pontivivens</taxon>
    </lineage>
</organism>
<reference evidence="3" key="1">
    <citation type="submission" date="2017-09" db="EMBL/GenBank/DDBJ databases">
        <authorList>
            <person name="Varghese N."/>
            <person name="Submissions S."/>
        </authorList>
    </citation>
    <scope>NUCLEOTIDE SEQUENCE [LARGE SCALE GENOMIC DNA]</scope>
    <source>
        <strain evidence="3">C7</strain>
    </source>
</reference>
<dbReference type="RefSeq" id="WP_097928825.1">
    <property type="nucleotide sequence ID" value="NZ_OCTN01000001.1"/>
</dbReference>
<sequence length="153" mass="16548">MVEQRYPYRSEVWMLILILTGVMVVMTAILAFVPFEGDTDASAFVPFMGLLIVPMACFTGWAYLRERGSARAIIFGVDAISAPPNALSGRIVTMPYADITDAHILSLKNNTTLRITATNETIGIPVSAVGDAETLDEVLAALLVRIEKAKSDA</sequence>
<proteinExistence type="predicted"/>
<keyword evidence="1" id="KW-0812">Transmembrane</keyword>
<keyword evidence="1" id="KW-1133">Transmembrane helix</keyword>
<gene>
    <name evidence="2" type="ORF">SAMN06273572_1011169</name>
</gene>
<dbReference type="EMBL" id="OCTN01000001">
    <property type="protein sequence ID" value="SOH93313.1"/>
    <property type="molecule type" value="Genomic_DNA"/>
</dbReference>
<evidence type="ECO:0000313" key="3">
    <source>
        <dbReference type="Proteomes" id="UP000220034"/>
    </source>
</evidence>
<dbReference type="AlphaFoldDB" id="A0A2C9CQ20"/>
<dbReference type="Proteomes" id="UP000220034">
    <property type="component" value="Unassembled WGS sequence"/>
</dbReference>
<evidence type="ECO:0000313" key="2">
    <source>
        <dbReference type="EMBL" id="SOH93313.1"/>
    </source>
</evidence>
<evidence type="ECO:0000256" key="1">
    <source>
        <dbReference type="SAM" id="Phobius"/>
    </source>
</evidence>
<protein>
    <submittedName>
        <fullName evidence="2">Uncharacterized protein</fullName>
    </submittedName>
</protein>